<dbReference type="PANTHER" id="PTHR45138">
    <property type="entry name" value="REGULATORY COMPONENTS OF SENSORY TRANSDUCTION SYSTEM"/>
    <property type="match status" value="1"/>
</dbReference>
<feature type="transmembrane region" description="Helical" evidence="5">
    <location>
        <begin position="136"/>
        <end position="155"/>
    </location>
</feature>
<proteinExistence type="predicted"/>
<dbReference type="SUPFAM" id="SSF55073">
    <property type="entry name" value="Nucleotide cyclase"/>
    <property type="match status" value="1"/>
</dbReference>
<name>A0A137S6A1_9GAMM</name>
<protein>
    <recommendedName>
        <fullName evidence="2">diguanylate cyclase</fullName>
        <ecNumber evidence="2">2.7.7.65</ecNumber>
    </recommendedName>
</protein>
<dbReference type="PATRIC" id="fig|1306954.6.peg.1391"/>
<sequence length="372" mass="41182">MTFVNYNKGQDMKPSTTRTPDSELSQFRVKGEIPVPALINGLTAAAVPLLLFFSWRSMQQGDSVTAPFLIGFAVLLAINSLSFLFVGHKTFHRRVFITLITALFTYLATQAVEDGSAIIWLFAYPPIIFYISEARVGIYACLGGWLAVLVLFSPIGDALFASPYNATFRLVMIIVLAFVMVTCYILDQSRRRSKLGLIKLAKEFEYAAKHDALTGLANRREGLEQLDNEYQRYLRSGRGFSVLLMDIDLFKSVNDTYGHQAGDEMIVLVARTLASQCRKVDTIARWGGEEFLILLPETSLADAYASAERIRQAVSSQTITVDGKVIRATISIGVATIQGSESIDRLLQRSDEALYQAKSEGRNRTCQASVAA</sequence>
<dbReference type="GO" id="GO:0043709">
    <property type="term" value="P:cell adhesion involved in single-species biofilm formation"/>
    <property type="evidence" value="ECO:0007669"/>
    <property type="project" value="TreeGrafter"/>
</dbReference>
<feature type="transmembrane region" description="Helical" evidence="5">
    <location>
        <begin position="33"/>
        <end position="53"/>
    </location>
</feature>
<feature type="transmembrane region" description="Helical" evidence="5">
    <location>
        <begin position="167"/>
        <end position="186"/>
    </location>
</feature>
<feature type="domain" description="GGDEF" evidence="6">
    <location>
        <begin position="238"/>
        <end position="370"/>
    </location>
</feature>
<comment type="cofactor">
    <cofactor evidence="1">
        <name>Mg(2+)</name>
        <dbReference type="ChEBI" id="CHEBI:18420"/>
    </cofactor>
</comment>
<dbReference type="NCBIfam" id="TIGR00254">
    <property type="entry name" value="GGDEF"/>
    <property type="match status" value="1"/>
</dbReference>
<keyword evidence="5" id="KW-0812">Transmembrane</keyword>
<dbReference type="PANTHER" id="PTHR45138:SF9">
    <property type="entry name" value="DIGUANYLATE CYCLASE DGCM-RELATED"/>
    <property type="match status" value="1"/>
</dbReference>
<dbReference type="InterPro" id="IPR050469">
    <property type="entry name" value="Diguanylate_Cyclase"/>
</dbReference>
<comment type="caution">
    <text evidence="7">The sequence shown here is derived from an EMBL/GenBank/DDBJ whole genome shotgun (WGS) entry which is preliminary data.</text>
</comment>
<dbReference type="InterPro" id="IPR029787">
    <property type="entry name" value="Nucleotide_cyclase"/>
</dbReference>
<organism evidence="7 8">
    <name type="scientific">Marinobacter excellens LAMA 842</name>
    <dbReference type="NCBI Taxonomy" id="1306954"/>
    <lineage>
        <taxon>Bacteria</taxon>
        <taxon>Pseudomonadati</taxon>
        <taxon>Pseudomonadota</taxon>
        <taxon>Gammaproteobacteria</taxon>
        <taxon>Pseudomonadales</taxon>
        <taxon>Marinobacteraceae</taxon>
        <taxon>Marinobacter</taxon>
    </lineage>
</organism>
<dbReference type="Pfam" id="PF00990">
    <property type="entry name" value="GGDEF"/>
    <property type="match status" value="1"/>
</dbReference>
<dbReference type="CDD" id="cd01949">
    <property type="entry name" value="GGDEF"/>
    <property type="match status" value="1"/>
</dbReference>
<feature type="transmembrane region" description="Helical" evidence="5">
    <location>
        <begin position="97"/>
        <end position="124"/>
    </location>
</feature>
<dbReference type="PROSITE" id="PS50887">
    <property type="entry name" value="GGDEF"/>
    <property type="match status" value="1"/>
</dbReference>
<evidence type="ECO:0000313" key="8">
    <source>
        <dbReference type="Proteomes" id="UP000070282"/>
    </source>
</evidence>
<accession>A0A137S6A1</accession>
<dbReference type="EC" id="2.7.7.65" evidence="2"/>
<keyword evidence="5" id="KW-1133">Transmembrane helix</keyword>
<dbReference type="Gene3D" id="3.30.70.270">
    <property type="match status" value="1"/>
</dbReference>
<dbReference type="GO" id="GO:0005886">
    <property type="term" value="C:plasma membrane"/>
    <property type="evidence" value="ECO:0007669"/>
    <property type="project" value="TreeGrafter"/>
</dbReference>
<evidence type="ECO:0000256" key="4">
    <source>
        <dbReference type="SAM" id="MobiDB-lite"/>
    </source>
</evidence>
<evidence type="ECO:0000256" key="3">
    <source>
        <dbReference type="ARBA" id="ARBA00034247"/>
    </source>
</evidence>
<dbReference type="GO" id="GO:1902201">
    <property type="term" value="P:negative regulation of bacterial-type flagellum-dependent cell motility"/>
    <property type="evidence" value="ECO:0007669"/>
    <property type="project" value="TreeGrafter"/>
</dbReference>
<gene>
    <name evidence="7" type="ORF">J122_3114</name>
</gene>
<evidence type="ECO:0000256" key="2">
    <source>
        <dbReference type="ARBA" id="ARBA00012528"/>
    </source>
</evidence>
<dbReference type="EMBL" id="LOCO01000019">
    <property type="protein sequence ID" value="KXO07961.1"/>
    <property type="molecule type" value="Genomic_DNA"/>
</dbReference>
<dbReference type="GO" id="GO:0052621">
    <property type="term" value="F:diguanylate cyclase activity"/>
    <property type="evidence" value="ECO:0007669"/>
    <property type="project" value="UniProtKB-EC"/>
</dbReference>
<feature type="region of interest" description="Disordered" evidence="4">
    <location>
        <begin position="1"/>
        <end position="21"/>
    </location>
</feature>
<dbReference type="Proteomes" id="UP000070282">
    <property type="component" value="Unassembled WGS sequence"/>
</dbReference>
<dbReference type="InterPro" id="IPR043128">
    <property type="entry name" value="Rev_trsase/Diguanyl_cyclase"/>
</dbReference>
<evidence type="ECO:0000256" key="1">
    <source>
        <dbReference type="ARBA" id="ARBA00001946"/>
    </source>
</evidence>
<dbReference type="AlphaFoldDB" id="A0A137S6A1"/>
<evidence type="ECO:0000256" key="5">
    <source>
        <dbReference type="SAM" id="Phobius"/>
    </source>
</evidence>
<feature type="transmembrane region" description="Helical" evidence="5">
    <location>
        <begin position="65"/>
        <end position="85"/>
    </location>
</feature>
<keyword evidence="5" id="KW-0472">Membrane</keyword>
<keyword evidence="8" id="KW-1185">Reference proteome</keyword>
<reference evidence="8" key="1">
    <citation type="submission" date="2015-12" db="EMBL/GenBank/DDBJ databases">
        <authorList>
            <person name="Lima A."/>
            <person name="Farahani Zayas N."/>
            <person name="Castro Da Silva M.A."/>
            <person name="Cabral A."/>
            <person name="Pessatti M.L."/>
        </authorList>
    </citation>
    <scope>NUCLEOTIDE SEQUENCE [LARGE SCALE GENOMIC DNA]</scope>
    <source>
        <strain evidence="8">LAMA 842</strain>
    </source>
</reference>
<comment type="catalytic activity">
    <reaction evidence="3">
        <text>2 GTP = 3',3'-c-di-GMP + 2 diphosphate</text>
        <dbReference type="Rhea" id="RHEA:24898"/>
        <dbReference type="ChEBI" id="CHEBI:33019"/>
        <dbReference type="ChEBI" id="CHEBI:37565"/>
        <dbReference type="ChEBI" id="CHEBI:58805"/>
        <dbReference type="EC" id="2.7.7.65"/>
    </reaction>
</comment>
<dbReference type="FunFam" id="3.30.70.270:FF:000001">
    <property type="entry name" value="Diguanylate cyclase domain protein"/>
    <property type="match status" value="1"/>
</dbReference>
<evidence type="ECO:0000259" key="6">
    <source>
        <dbReference type="PROSITE" id="PS50887"/>
    </source>
</evidence>
<evidence type="ECO:0000313" key="7">
    <source>
        <dbReference type="EMBL" id="KXO07961.1"/>
    </source>
</evidence>
<dbReference type="SMART" id="SM00267">
    <property type="entry name" value="GGDEF"/>
    <property type="match status" value="1"/>
</dbReference>
<dbReference type="InterPro" id="IPR000160">
    <property type="entry name" value="GGDEF_dom"/>
</dbReference>